<name>A0A401US75_9CLOT</name>
<evidence type="ECO:0000313" key="2">
    <source>
        <dbReference type="Proteomes" id="UP000287872"/>
    </source>
</evidence>
<proteinExistence type="predicted"/>
<organism evidence="1 2">
    <name type="scientific">Clostridium tagluense</name>
    <dbReference type="NCBI Taxonomy" id="360422"/>
    <lineage>
        <taxon>Bacteria</taxon>
        <taxon>Bacillati</taxon>
        <taxon>Bacillota</taxon>
        <taxon>Clostridia</taxon>
        <taxon>Eubacteriales</taxon>
        <taxon>Clostridiaceae</taxon>
        <taxon>Clostridium</taxon>
    </lineage>
</organism>
<dbReference type="GeneID" id="77243338"/>
<protein>
    <submittedName>
        <fullName evidence="1">Uncharacterized protein</fullName>
    </submittedName>
</protein>
<accession>A0A401US75</accession>
<reference evidence="1 2" key="1">
    <citation type="submission" date="2018-11" db="EMBL/GenBank/DDBJ databases">
        <title>Genome sequencing and assembly of Clostridium tagluense strain A121.</title>
        <authorList>
            <person name="Murakami T."/>
            <person name="Segawa T."/>
            <person name="Shcherbakova V.A."/>
            <person name="Mori H."/>
            <person name="Yoshimura Y."/>
        </authorList>
    </citation>
    <scope>NUCLEOTIDE SEQUENCE [LARGE SCALE GENOMIC DNA]</scope>
    <source>
        <strain evidence="1 2">A121</strain>
    </source>
</reference>
<dbReference type="EMBL" id="BHYK01000033">
    <property type="protein sequence ID" value="GCD12412.1"/>
    <property type="molecule type" value="Genomic_DNA"/>
</dbReference>
<sequence>MIKFIIIGFILTIMYVSYASLMKAAGKATPPMPYNNPNDTKDF</sequence>
<dbReference type="AlphaFoldDB" id="A0A401US75"/>
<evidence type="ECO:0000313" key="1">
    <source>
        <dbReference type="EMBL" id="GCD12412.1"/>
    </source>
</evidence>
<comment type="caution">
    <text evidence="1">The sequence shown here is derived from an EMBL/GenBank/DDBJ whole genome shotgun (WGS) entry which is preliminary data.</text>
</comment>
<gene>
    <name evidence="1" type="ORF">Ctaglu_40350</name>
</gene>
<dbReference type="RefSeq" id="WP_258880970.1">
    <property type="nucleotide sequence ID" value="NZ_BHYK01000033.1"/>
</dbReference>
<dbReference type="Proteomes" id="UP000287872">
    <property type="component" value="Unassembled WGS sequence"/>
</dbReference>
<keyword evidence="2" id="KW-1185">Reference proteome</keyword>